<evidence type="ECO:0000313" key="1">
    <source>
        <dbReference type="EMBL" id="KKL23704.1"/>
    </source>
</evidence>
<dbReference type="AlphaFoldDB" id="A0A0F9BPA9"/>
<protein>
    <submittedName>
        <fullName evidence="1">Uncharacterized protein</fullName>
    </submittedName>
</protein>
<reference evidence="1" key="1">
    <citation type="journal article" date="2015" name="Nature">
        <title>Complex archaea that bridge the gap between prokaryotes and eukaryotes.</title>
        <authorList>
            <person name="Spang A."/>
            <person name="Saw J.H."/>
            <person name="Jorgensen S.L."/>
            <person name="Zaremba-Niedzwiedzka K."/>
            <person name="Martijn J."/>
            <person name="Lind A.E."/>
            <person name="van Eijk R."/>
            <person name="Schleper C."/>
            <person name="Guy L."/>
            <person name="Ettema T.J."/>
        </authorList>
    </citation>
    <scope>NUCLEOTIDE SEQUENCE</scope>
</reference>
<organism evidence="1">
    <name type="scientific">marine sediment metagenome</name>
    <dbReference type="NCBI Taxonomy" id="412755"/>
    <lineage>
        <taxon>unclassified sequences</taxon>
        <taxon>metagenomes</taxon>
        <taxon>ecological metagenomes</taxon>
    </lineage>
</organism>
<proteinExistence type="predicted"/>
<sequence length="91" mass="10276">KMEHITKGKWVIIVTRDKDNWPAYSLQSMNNPTNPIEVEANRQLIESAPKIIEQRDKLLTACEVAVLALTHEPVNPDDIEFIKAAIAKAIQ</sequence>
<feature type="non-terminal residue" evidence="1">
    <location>
        <position position="1"/>
    </location>
</feature>
<comment type="caution">
    <text evidence="1">The sequence shown here is derived from an EMBL/GenBank/DDBJ whole genome shotgun (WGS) entry which is preliminary data.</text>
</comment>
<accession>A0A0F9BPA9</accession>
<gene>
    <name evidence="1" type="ORF">LCGC14_2422690</name>
</gene>
<dbReference type="EMBL" id="LAZR01036878">
    <property type="protein sequence ID" value="KKL23704.1"/>
    <property type="molecule type" value="Genomic_DNA"/>
</dbReference>
<name>A0A0F9BPA9_9ZZZZ</name>